<dbReference type="InterPro" id="IPR011011">
    <property type="entry name" value="Znf_FYVE_PHD"/>
</dbReference>
<dbReference type="CDD" id="cd15505">
    <property type="entry name" value="PHD_ING"/>
    <property type="match status" value="1"/>
</dbReference>
<sequence>MAAGQINDSILNLRPDVKASRELSAPVSSQAAACFRLFDTCMARAANVDAQRQSCIEDQMARFSLWTSNMAVFARSKLSLDHRLRWTPQVRDLVTSLLGLLENDIQQLLSILEHLGLSGLSIPDRNQLLATGDFERALLAISNELTLLNELSNTIRRANRKTQDEKALGQFTLIDTDGNDIEGALQEAWANNILDRFPGCSEVIRIRLARSMVLRRKKIVYRRDRYSSDPFRILQTTDKPTLQPQSHCEGQNQRQLEGQETQLELVGKSRSAIASTSIRSATTLALPDFQKAQTPSVVSKSRTIALDSHEQLVFPRPPGKLLENNPYYTLREPRHTQGYIRSEQKWREHVIGDLEAYICLFNECDQPERTWTHSEGWLKHMLQHALQWKCPARPHRGQIFMTQEEFQKHLEQDHKKKYTDAELALVTNRSRQKSGPLFSSCPLCGQDVQQAGGNLEKHIAGHLRSLALRSLPPVYNEVDEDENDAKNSNGVISNRTTIKEITTTGSQVSLRSPTKTILGEYEVSDAAFSFLHIPQAPTVLSCHPSDGEFGTHVYIKLSSQHDLFLLSTPMPTWSLMFGSEKRSAKSVLRDLQDNFIYSCEGYAPRFTATNCASSLVPLQVVCDDPSGSEILRIPIGTFQYLDGPDDDQARMAKLAKIEYEDLIPLPTSSSPKADRTIHVAQPADEDTNSSIQGDGDDSKIDEDEPKYCYCNEVSYGEMIACDADECPREWFHLECVGLKVAPKSEGKLLQEQPNQTSAANRTSATWYCEECKERLENRRQTMLWRTENRPLM</sequence>
<dbReference type="InterPro" id="IPR013083">
    <property type="entry name" value="Znf_RING/FYVE/PHD"/>
</dbReference>
<feature type="domain" description="PHD-type" evidence="7">
    <location>
        <begin position="705"/>
        <end position="774"/>
    </location>
</feature>
<evidence type="ECO:0000313" key="9">
    <source>
        <dbReference type="Proteomes" id="UP000245910"/>
    </source>
</evidence>
<dbReference type="PANTHER" id="PTHR35391:SF7">
    <property type="entry name" value="C2H2-TYPE DOMAIN-CONTAINING PROTEIN"/>
    <property type="match status" value="1"/>
</dbReference>
<dbReference type="STRING" id="56646.A0A2L2TBE1"/>
<dbReference type="GO" id="GO:0008270">
    <property type="term" value="F:zinc ion binding"/>
    <property type="evidence" value="ECO:0007669"/>
    <property type="project" value="UniProtKB-KW"/>
</dbReference>
<dbReference type="PANTHER" id="PTHR35391">
    <property type="entry name" value="C2H2-TYPE DOMAIN-CONTAINING PROTEIN-RELATED"/>
    <property type="match status" value="1"/>
</dbReference>
<accession>A0A2L2TBE1</accession>
<organism evidence="8 9">
    <name type="scientific">Fusarium venenatum</name>
    <dbReference type="NCBI Taxonomy" id="56646"/>
    <lineage>
        <taxon>Eukaryota</taxon>
        <taxon>Fungi</taxon>
        <taxon>Dikarya</taxon>
        <taxon>Ascomycota</taxon>
        <taxon>Pezizomycotina</taxon>
        <taxon>Sordariomycetes</taxon>
        <taxon>Hypocreomycetidae</taxon>
        <taxon>Hypocreales</taxon>
        <taxon>Nectriaceae</taxon>
        <taxon>Fusarium</taxon>
    </lineage>
</organism>
<keyword evidence="5" id="KW-0175">Coiled coil</keyword>
<dbReference type="InterPro" id="IPR019786">
    <property type="entry name" value="Zinc_finger_PHD-type_CS"/>
</dbReference>
<dbReference type="Gene3D" id="3.30.40.10">
    <property type="entry name" value="Zinc/RING finger domain, C3HC4 (zinc finger)"/>
    <property type="match status" value="1"/>
</dbReference>
<evidence type="ECO:0000256" key="4">
    <source>
        <dbReference type="PROSITE-ProRule" id="PRU00146"/>
    </source>
</evidence>
<keyword evidence="9" id="KW-1185">Reference proteome</keyword>
<proteinExistence type="predicted"/>
<evidence type="ECO:0000256" key="5">
    <source>
        <dbReference type="SAM" id="Coils"/>
    </source>
</evidence>
<evidence type="ECO:0000256" key="2">
    <source>
        <dbReference type="ARBA" id="ARBA00022771"/>
    </source>
</evidence>
<evidence type="ECO:0000256" key="1">
    <source>
        <dbReference type="ARBA" id="ARBA00022723"/>
    </source>
</evidence>
<dbReference type="PROSITE" id="PS50016">
    <property type="entry name" value="ZF_PHD_2"/>
    <property type="match status" value="1"/>
</dbReference>
<keyword evidence="1" id="KW-0479">Metal-binding</keyword>
<dbReference type="PROSITE" id="PS01359">
    <property type="entry name" value="ZF_PHD_1"/>
    <property type="match status" value="1"/>
</dbReference>
<dbReference type="InterPro" id="IPR001965">
    <property type="entry name" value="Znf_PHD"/>
</dbReference>
<dbReference type="SUPFAM" id="SSF57903">
    <property type="entry name" value="FYVE/PHD zinc finger"/>
    <property type="match status" value="1"/>
</dbReference>
<evidence type="ECO:0000259" key="7">
    <source>
        <dbReference type="PROSITE" id="PS50016"/>
    </source>
</evidence>
<dbReference type="EMBL" id="LN649230">
    <property type="protein sequence ID" value="CEI60256.1"/>
    <property type="molecule type" value="Genomic_DNA"/>
</dbReference>
<dbReference type="Proteomes" id="UP000245910">
    <property type="component" value="Chromosome II"/>
</dbReference>
<feature type="coiled-coil region" evidence="5">
    <location>
        <begin position="141"/>
        <end position="168"/>
    </location>
</feature>
<dbReference type="InterPro" id="IPR019787">
    <property type="entry name" value="Znf_PHD-finger"/>
</dbReference>
<name>A0A2L2TBE1_9HYPO</name>
<dbReference type="SMART" id="SM00249">
    <property type="entry name" value="PHD"/>
    <property type="match status" value="1"/>
</dbReference>
<dbReference type="AlphaFoldDB" id="A0A2L2TBE1"/>
<evidence type="ECO:0000256" key="6">
    <source>
        <dbReference type="SAM" id="MobiDB-lite"/>
    </source>
</evidence>
<reference evidence="9" key="1">
    <citation type="submission" date="2014-10" db="EMBL/GenBank/DDBJ databases">
        <authorList>
            <person name="King R."/>
        </authorList>
    </citation>
    <scope>NUCLEOTIDE SEQUENCE [LARGE SCALE GENOMIC DNA]</scope>
    <source>
        <strain evidence="9">A3/5</strain>
    </source>
</reference>
<feature type="region of interest" description="Disordered" evidence="6">
    <location>
        <begin position="680"/>
        <end position="700"/>
    </location>
</feature>
<evidence type="ECO:0000256" key="3">
    <source>
        <dbReference type="ARBA" id="ARBA00022833"/>
    </source>
</evidence>
<keyword evidence="2 4" id="KW-0863">Zinc-finger</keyword>
<evidence type="ECO:0000313" key="8">
    <source>
        <dbReference type="EMBL" id="CEI60256.1"/>
    </source>
</evidence>
<keyword evidence="3" id="KW-0862">Zinc</keyword>
<protein>
    <recommendedName>
        <fullName evidence="7">PHD-type domain-containing protein</fullName>
    </recommendedName>
</protein>